<reference evidence="15" key="3">
    <citation type="submission" date="2025-09" db="UniProtKB">
        <authorList>
            <consortium name="Ensembl"/>
        </authorList>
    </citation>
    <scope>IDENTIFICATION</scope>
</reference>
<dbReference type="GO" id="GO:0035025">
    <property type="term" value="P:positive regulation of Rho protein signal transduction"/>
    <property type="evidence" value="ECO:0007669"/>
    <property type="project" value="TreeGrafter"/>
</dbReference>
<dbReference type="PANTHER" id="PTHR24232">
    <property type="entry name" value="G-PROTEIN COUPLED RECEPTOR"/>
    <property type="match status" value="1"/>
</dbReference>
<dbReference type="Ensembl" id="ENSCSET00000008580.1">
    <property type="protein sequence ID" value="ENSCSEP00000008492.1"/>
    <property type="gene ID" value="ENSCSEG00000005425.1"/>
</dbReference>
<feature type="transmembrane region" description="Helical" evidence="13">
    <location>
        <begin position="136"/>
        <end position="157"/>
    </location>
</feature>
<evidence type="ECO:0000256" key="3">
    <source>
        <dbReference type="ARBA" id="ARBA00022692"/>
    </source>
</evidence>
<keyword evidence="2" id="KW-1003">Cell membrane</keyword>
<keyword evidence="7 11" id="KW-1015">Disulfide bond</keyword>
<keyword evidence="4 13" id="KW-1133">Transmembrane helix</keyword>
<evidence type="ECO:0000256" key="5">
    <source>
        <dbReference type="ARBA" id="ARBA00023040"/>
    </source>
</evidence>
<dbReference type="InterPro" id="IPR017452">
    <property type="entry name" value="GPCR_Rhodpsn_7TM"/>
</dbReference>
<sequence>MTTPLVSTLGEFCPYVPSSLLITWTVCPRASSTVVFTVAPTNSSDTMFLSERAAEIQAPPTTRYLPLLYLVAFVIGFPSNLLALWVLVFRTKPQPSTILLINLTLADVLLLLVLPFRIVYHFRGNHWSLGEPFCRFVIAAFYGNMYGSVVCLACIALDRYIALVHPFNAKVLRSRRTSLYMTAVVWVVVLAAMLPLLMSQQTYILDELHITTCHDALPEEEQENYFLPYFATLFSICFLLPFMIVIFCYCSVLRTLLAEGKRYGHAIRVTVLILLVFTVCLLPSNVLLLLTYSDNFLEGDGEDIYVPYMISLSVSTFNSVIDPFIFYYVSPEFRGKVHNALSCSNISDTTTASANNVSSSAVSSSGLRSKGTLLSELGQRGASQTE</sequence>
<dbReference type="InterPro" id="IPR003944">
    <property type="entry name" value="Prot_act_rcpt_4"/>
</dbReference>
<evidence type="ECO:0000256" key="13">
    <source>
        <dbReference type="SAM" id="Phobius"/>
    </source>
</evidence>
<evidence type="ECO:0000256" key="11">
    <source>
        <dbReference type="PIRSR" id="PIRSR603912-52"/>
    </source>
</evidence>
<keyword evidence="8 12" id="KW-0675">Receptor</keyword>
<evidence type="ECO:0000256" key="1">
    <source>
        <dbReference type="ARBA" id="ARBA00004651"/>
    </source>
</evidence>
<keyword evidence="6 13" id="KW-0472">Membrane</keyword>
<dbReference type="InterPro" id="IPR003912">
    <property type="entry name" value="Protea_act_rcpt"/>
</dbReference>
<dbReference type="InParanoid" id="A0A3P8V1P7"/>
<evidence type="ECO:0000256" key="8">
    <source>
        <dbReference type="ARBA" id="ARBA00023170"/>
    </source>
</evidence>
<dbReference type="FunFam" id="1.20.1070.10:FF:000040">
    <property type="entry name" value="Coagulation factor 2 (thrombin) receptor"/>
    <property type="match status" value="1"/>
</dbReference>
<feature type="transmembrane region" description="Helical" evidence="13">
    <location>
        <begin position="67"/>
        <end position="89"/>
    </location>
</feature>
<dbReference type="GO" id="GO:0015057">
    <property type="term" value="F:thrombin-activated receptor activity"/>
    <property type="evidence" value="ECO:0007669"/>
    <property type="project" value="InterPro"/>
</dbReference>
<dbReference type="STRING" id="244447.ENSCSEP00000008492"/>
<dbReference type="Proteomes" id="UP000265120">
    <property type="component" value="Chromosome 15"/>
</dbReference>
<evidence type="ECO:0000259" key="14">
    <source>
        <dbReference type="PROSITE" id="PS50262"/>
    </source>
</evidence>
<keyword evidence="9" id="KW-0325">Glycoprotein</keyword>
<name>A0A3P8V1P7_CYNSE</name>
<keyword evidence="16" id="KW-1185">Reference proteome</keyword>
<dbReference type="GeneTree" id="ENSGT01050000244840"/>
<dbReference type="Pfam" id="PF00001">
    <property type="entry name" value="7tm_1"/>
    <property type="match status" value="1"/>
</dbReference>
<feature type="transmembrane region" description="Helical" evidence="13">
    <location>
        <begin position="96"/>
        <end position="116"/>
    </location>
</feature>
<reference evidence="15" key="2">
    <citation type="submission" date="2025-08" db="UniProtKB">
        <authorList>
            <consortium name="Ensembl"/>
        </authorList>
    </citation>
    <scope>IDENTIFICATION</scope>
</reference>
<dbReference type="InterPro" id="IPR000276">
    <property type="entry name" value="GPCR_Rhodpsn"/>
</dbReference>
<dbReference type="PROSITE" id="PS50262">
    <property type="entry name" value="G_PROTEIN_RECEP_F1_2"/>
    <property type="match status" value="1"/>
</dbReference>
<dbReference type="GO" id="GO:0007200">
    <property type="term" value="P:phospholipase C-activating G protein-coupled receptor signaling pathway"/>
    <property type="evidence" value="ECO:0007669"/>
    <property type="project" value="TreeGrafter"/>
</dbReference>
<evidence type="ECO:0000256" key="12">
    <source>
        <dbReference type="RuleBase" id="RU000688"/>
    </source>
</evidence>
<dbReference type="Gene3D" id="1.20.1070.10">
    <property type="entry name" value="Rhodopsin 7-helix transmembrane proteins"/>
    <property type="match status" value="1"/>
</dbReference>
<proteinExistence type="inferred from homology"/>
<feature type="domain" description="G-protein coupled receptors family 1 profile" evidence="14">
    <location>
        <begin position="79"/>
        <end position="326"/>
    </location>
</feature>
<dbReference type="AlphaFoldDB" id="A0A3P8V1P7"/>
<evidence type="ECO:0000256" key="4">
    <source>
        <dbReference type="ARBA" id="ARBA00022989"/>
    </source>
</evidence>
<evidence type="ECO:0000256" key="6">
    <source>
        <dbReference type="ARBA" id="ARBA00023136"/>
    </source>
</evidence>
<dbReference type="PRINTS" id="PR00237">
    <property type="entry name" value="GPCRRHODOPSN"/>
</dbReference>
<evidence type="ECO:0000313" key="16">
    <source>
        <dbReference type="Proteomes" id="UP000265120"/>
    </source>
</evidence>
<feature type="transmembrane region" description="Helical" evidence="13">
    <location>
        <begin position="269"/>
        <end position="292"/>
    </location>
</feature>
<dbReference type="PANTHER" id="PTHR24232:SF22">
    <property type="entry name" value="PROTEINASE-ACTIVATED RECEPTOR 4"/>
    <property type="match status" value="1"/>
</dbReference>
<accession>A0A3P8V1P7</accession>
<feature type="transmembrane region" description="Helical" evidence="13">
    <location>
        <begin position="229"/>
        <end position="257"/>
    </location>
</feature>
<dbReference type="PROSITE" id="PS00237">
    <property type="entry name" value="G_PROTEIN_RECEP_F1_1"/>
    <property type="match status" value="1"/>
</dbReference>
<feature type="transmembrane region" description="Helical" evidence="13">
    <location>
        <begin position="178"/>
        <end position="198"/>
    </location>
</feature>
<dbReference type="PRINTS" id="PR01428">
    <property type="entry name" value="PROTEASEAR"/>
</dbReference>
<organism evidence="15 16">
    <name type="scientific">Cynoglossus semilaevis</name>
    <name type="common">Tongue sole</name>
    <dbReference type="NCBI Taxonomy" id="244447"/>
    <lineage>
        <taxon>Eukaryota</taxon>
        <taxon>Metazoa</taxon>
        <taxon>Chordata</taxon>
        <taxon>Craniata</taxon>
        <taxon>Vertebrata</taxon>
        <taxon>Euteleostomi</taxon>
        <taxon>Actinopterygii</taxon>
        <taxon>Neopterygii</taxon>
        <taxon>Teleostei</taxon>
        <taxon>Neoteleostei</taxon>
        <taxon>Acanthomorphata</taxon>
        <taxon>Carangaria</taxon>
        <taxon>Pleuronectiformes</taxon>
        <taxon>Pleuronectoidei</taxon>
        <taxon>Cynoglossidae</taxon>
        <taxon>Cynoglossinae</taxon>
        <taxon>Cynoglossus</taxon>
    </lineage>
</organism>
<feature type="transmembrane region" description="Helical" evidence="13">
    <location>
        <begin position="304"/>
        <end position="329"/>
    </location>
</feature>
<dbReference type="SUPFAM" id="SSF81321">
    <property type="entry name" value="Family A G protein-coupled receptor-like"/>
    <property type="match status" value="1"/>
</dbReference>
<dbReference type="PRINTS" id="PR01430">
    <property type="entry name" value="PROTEASEAR4"/>
</dbReference>
<protein>
    <submittedName>
        <fullName evidence="15">F2R like thrombin or trypsin receptor 3</fullName>
    </submittedName>
</protein>
<keyword evidence="3 12" id="KW-0812">Transmembrane</keyword>
<dbReference type="GO" id="GO:0007596">
    <property type="term" value="P:blood coagulation"/>
    <property type="evidence" value="ECO:0007669"/>
    <property type="project" value="InterPro"/>
</dbReference>
<feature type="disulfide bond" evidence="11">
    <location>
        <begin position="134"/>
        <end position="213"/>
    </location>
</feature>
<dbReference type="GO" id="GO:0005886">
    <property type="term" value="C:plasma membrane"/>
    <property type="evidence" value="ECO:0007669"/>
    <property type="project" value="UniProtKB-SubCell"/>
</dbReference>
<comment type="similarity">
    <text evidence="12">Belongs to the G-protein coupled receptor 1 family.</text>
</comment>
<evidence type="ECO:0000256" key="2">
    <source>
        <dbReference type="ARBA" id="ARBA00022475"/>
    </source>
</evidence>
<dbReference type="FunCoup" id="A0A3P8V1P7">
    <property type="interactions" value="245"/>
</dbReference>
<evidence type="ECO:0000256" key="9">
    <source>
        <dbReference type="ARBA" id="ARBA00023180"/>
    </source>
</evidence>
<evidence type="ECO:0000256" key="10">
    <source>
        <dbReference type="ARBA" id="ARBA00023224"/>
    </source>
</evidence>
<keyword evidence="5 12" id="KW-0297">G-protein coupled receptor</keyword>
<comment type="subcellular location">
    <subcellularLocation>
        <location evidence="1">Cell membrane</location>
        <topology evidence="1">Multi-pass membrane protein</topology>
    </subcellularLocation>
</comment>
<evidence type="ECO:0000256" key="7">
    <source>
        <dbReference type="ARBA" id="ARBA00023157"/>
    </source>
</evidence>
<keyword evidence="10 12" id="KW-0807">Transducer</keyword>
<evidence type="ECO:0000313" key="15">
    <source>
        <dbReference type="Ensembl" id="ENSCSEP00000008492.1"/>
    </source>
</evidence>
<dbReference type="OMA" id="WGNLYGA"/>
<reference evidence="15 16" key="1">
    <citation type="journal article" date="2014" name="Nat. Genet.">
        <title>Whole-genome sequence of a flatfish provides insights into ZW sex chromosome evolution and adaptation to a benthic lifestyle.</title>
        <authorList>
            <person name="Chen S."/>
            <person name="Zhang G."/>
            <person name="Shao C."/>
            <person name="Huang Q."/>
            <person name="Liu G."/>
            <person name="Zhang P."/>
            <person name="Song W."/>
            <person name="An N."/>
            <person name="Chalopin D."/>
            <person name="Volff J.N."/>
            <person name="Hong Y."/>
            <person name="Li Q."/>
            <person name="Sha Z."/>
            <person name="Zhou H."/>
            <person name="Xie M."/>
            <person name="Yu Q."/>
            <person name="Liu Y."/>
            <person name="Xiang H."/>
            <person name="Wang N."/>
            <person name="Wu K."/>
            <person name="Yang C."/>
            <person name="Zhou Q."/>
            <person name="Liao X."/>
            <person name="Yang L."/>
            <person name="Hu Q."/>
            <person name="Zhang J."/>
            <person name="Meng L."/>
            <person name="Jin L."/>
            <person name="Tian Y."/>
            <person name="Lian J."/>
            <person name="Yang J."/>
            <person name="Miao G."/>
            <person name="Liu S."/>
            <person name="Liang Z."/>
            <person name="Yan F."/>
            <person name="Li Y."/>
            <person name="Sun B."/>
            <person name="Zhang H."/>
            <person name="Zhang J."/>
            <person name="Zhu Y."/>
            <person name="Du M."/>
            <person name="Zhao Y."/>
            <person name="Schartl M."/>
            <person name="Tang Q."/>
            <person name="Wang J."/>
        </authorList>
    </citation>
    <scope>NUCLEOTIDE SEQUENCE</scope>
</reference>